<dbReference type="SUPFAM" id="SSF48403">
    <property type="entry name" value="Ankyrin repeat"/>
    <property type="match status" value="1"/>
</dbReference>
<feature type="repeat" description="ANK" evidence="3">
    <location>
        <begin position="215"/>
        <end position="247"/>
    </location>
</feature>
<feature type="transmembrane region" description="Helical" evidence="4">
    <location>
        <begin position="1208"/>
        <end position="1230"/>
    </location>
</feature>
<sequence length="1315" mass="151426">MLVFKNFWRLYLVLSIKQIWLFFYLVKCEDSSVTNLSDYANNDTRLWLNFTSEPFRSNMNYTIRVDRMMNAIENLDIQAVEEFLKLDEYSTSYYKTNETEGLVNIYSLYDNAPGWGGETPLTILSRHSTPRSSAMMYYLSLKGMSSEKAQIRGYTPLILAIMHKNFGAVKVLLELAERQHAFQPHNGISDIKNNRITPNNFTKRKFTLIDTRDYTGRTALFHAVLTEDEKLVSLLLNVRANPNIRDISGVTPLLVAASNNLLSIVRLLLYNGADQTITDNNNNDPLSVAIKMNHPDIVTCLLEDPTFYKNYLNRYSMGHYKSYAVRPPYHVRRLLDILRLLQVQQSSIINLFRIEYARQDTSLCDVKDEEGRSLLNVVTSREMYALLEEILEFYRNATKFKYQGFTSCNPHLLDKSSKGPIDFLLSNIINSSNFQVSSLVNIKQNNIENTDIGNYLDDIDMSSSYGTKISHLDDRDPDPRQVLLASLLQLSNPLDYSSYLFELLRKGGNPTASAINAMVRSLKDPSLLFLHRISRDGHNALTFALFNGQIAEAREILNILIDYQYLDNANCRSALKLAINHASRTGATSVITEIALRSPETLHEWICERDLTNVISVDQLKFVFSNLPRDFEGFSKRPNLCKPLYTIVKKILDSTSQIDSADIVAVMLHPNAVLPFLDSEDVTMTLKIVGTSLSLSAILGLTPVLCTEWISQSEYFQSPYCYPDTETTRDQKEQRNTQNNEFVPLFWQEANSGFFTLENNHMNLRVINWKKRKQVLDLVFSCPLRKVDPTLKTFQERVLIILLIALIFWIACSSFTIVYSSRSQHDVCRFVPILEQSNSENLYLTKSEWKAYRLIRVLKFISLLYCIIVLTSVGRVRHVVYTGFLLALGVLLRANQLLSLRGNDATDIATAFIREELTEKENNIWHKDLDDNAEEIHEQTIRPNKNLNYNKQKHDLINDTVCDEFDVQQTLINTGSAESQKSFQNDIVEKEQISIEQYANVTLLVGICAFGIAVASNIQRYLFGNFREFYRYNESYNFVTNNIHIAVFTEVILVINTWILAFAILKVPSLLILMLQQRIQVIKYFLHAYPDINYGMFNSVKRNVTPEINSEGVFPPNFSNQFSILNPSGAVFIPPGRFDIVLCQWVRVRHAIMRRMHRRYLVACRPYNNIYFVIGLTVALTIWFKHLQPFSIPPDTKDIFYFTFLDEFGFTLLMIFAAYSITLLVIVWLANHSNMITETLHWKLFWDAFSFMPPCSAQQIVLQHIKLTQDLDTEDRRVALWGIPITNNIRNLVFFLVIGLWVYIIILGISKAFLE</sequence>
<accession>A0A1J4ML45</accession>
<feature type="repeat" description="ANK" evidence="3">
    <location>
        <begin position="248"/>
        <end position="280"/>
    </location>
</feature>
<proteinExistence type="predicted"/>
<evidence type="ECO:0000256" key="3">
    <source>
        <dbReference type="PROSITE-ProRule" id="PRU00023"/>
    </source>
</evidence>
<keyword evidence="4" id="KW-1133">Transmembrane helix</keyword>
<keyword evidence="6" id="KW-1185">Reference proteome</keyword>
<feature type="transmembrane region" description="Helical" evidence="4">
    <location>
        <begin position="879"/>
        <end position="898"/>
    </location>
</feature>
<dbReference type="RefSeq" id="XP_067067244.1">
    <property type="nucleotide sequence ID" value="XM_067211977.1"/>
</dbReference>
<comment type="caution">
    <text evidence="5">The sequence shown here is derived from an EMBL/GenBank/DDBJ whole genome shotgun (WGS) entry which is preliminary data.</text>
</comment>
<protein>
    <recommendedName>
        <fullName evidence="7">Ankyrin repeat-containing protein</fullName>
    </recommendedName>
</protein>
<feature type="transmembrane region" description="Helical" evidence="4">
    <location>
        <begin position="1160"/>
        <end position="1184"/>
    </location>
</feature>
<evidence type="ECO:0000313" key="5">
    <source>
        <dbReference type="EMBL" id="OII74163.1"/>
    </source>
</evidence>
<dbReference type="Gene3D" id="1.25.40.20">
    <property type="entry name" value="Ankyrin repeat-containing domain"/>
    <property type="match status" value="1"/>
</dbReference>
<evidence type="ECO:0008006" key="7">
    <source>
        <dbReference type="Google" id="ProtNLM"/>
    </source>
</evidence>
<feature type="transmembrane region" description="Helical" evidence="4">
    <location>
        <begin position="1043"/>
        <end position="1065"/>
    </location>
</feature>
<dbReference type="EMBL" id="LRBS01000099">
    <property type="protein sequence ID" value="OII74163.1"/>
    <property type="molecule type" value="Genomic_DNA"/>
</dbReference>
<gene>
    <name evidence="5" type="ORF">cand_017430</name>
</gene>
<keyword evidence="2 3" id="KW-0040">ANK repeat</keyword>
<dbReference type="Proteomes" id="UP000186804">
    <property type="component" value="Unassembled WGS sequence"/>
</dbReference>
<dbReference type="Pfam" id="PF12796">
    <property type="entry name" value="Ank_2"/>
    <property type="match status" value="1"/>
</dbReference>
<evidence type="ECO:0000256" key="2">
    <source>
        <dbReference type="ARBA" id="ARBA00023043"/>
    </source>
</evidence>
<dbReference type="PANTHER" id="PTHR24198">
    <property type="entry name" value="ANKYRIN REPEAT AND PROTEIN KINASE DOMAIN-CONTAINING PROTEIN"/>
    <property type="match status" value="1"/>
</dbReference>
<feature type="transmembrane region" description="Helical" evidence="4">
    <location>
        <begin position="1292"/>
        <end position="1314"/>
    </location>
</feature>
<dbReference type="PROSITE" id="PS50297">
    <property type="entry name" value="ANK_REP_REGION"/>
    <property type="match status" value="2"/>
</dbReference>
<dbReference type="PROSITE" id="PS50088">
    <property type="entry name" value="ANK_REPEAT"/>
    <property type="match status" value="2"/>
</dbReference>
<dbReference type="InterPro" id="IPR036770">
    <property type="entry name" value="Ankyrin_rpt-contain_sf"/>
</dbReference>
<feature type="transmembrane region" description="Helical" evidence="4">
    <location>
        <begin position="1001"/>
        <end position="1023"/>
    </location>
</feature>
<name>A0A1J4ML45_9CRYT</name>
<evidence type="ECO:0000313" key="6">
    <source>
        <dbReference type="Proteomes" id="UP000186804"/>
    </source>
</evidence>
<reference evidence="5 6" key="1">
    <citation type="submission" date="2016-10" db="EMBL/GenBank/DDBJ databases">
        <title>Reductive evolution of mitochondrial metabolism and differential evolution of invasion-related proteins in Cryptosporidium.</title>
        <authorList>
            <person name="Liu S."/>
            <person name="Roellig D.M."/>
            <person name="Guo Y."/>
            <person name="Li N."/>
            <person name="Frace M.A."/>
            <person name="Tang K."/>
            <person name="Zhang L."/>
            <person name="Feng Y."/>
            <person name="Xiao L."/>
        </authorList>
    </citation>
    <scope>NUCLEOTIDE SEQUENCE [LARGE SCALE GENOMIC DNA]</scope>
    <source>
        <strain evidence="5">30847</strain>
    </source>
</reference>
<dbReference type="VEuPathDB" id="CryptoDB:cand_017430"/>
<dbReference type="PANTHER" id="PTHR24198:SF165">
    <property type="entry name" value="ANKYRIN REPEAT-CONTAINING PROTEIN-RELATED"/>
    <property type="match status" value="1"/>
</dbReference>
<organism evidence="5 6">
    <name type="scientific">Cryptosporidium andersoni</name>
    <dbReference type="NCBI Taxonomy" id="117008"/>
    <lineage>
        <taxon>Eukaryota</taxon>
        <taxon>Sar</taxon>
        <taxon>Alveolata</taxon>
        <taxon>Apicomplexa</taxon>
        <taxon>Conoidasida</taxon>
        <taxon>Coccidia</taxon>
        <taxon>Eucoccidiorida</taxon>
        <taxon>Eimeriorina</taxon>
        <taxon>Cryptosporidiidae</taxon>
        <taxon>Cryptosporidium</taxon>
    </lineage>
</organism>
<dbReference type="OrthoDB" id="20872at2759"/>
<evidence type="ECO:0000256" key="1">
    <source>
        <dbReference type="ARBA" id="ARBA00022737"/>
    </source>
</evidence>
<evidence type="ECO:0000256" key="4">
    <source>
        <dbReference type="SAM" id="Phobius"/>
    </source>
</evidence>
<dbReference type="InterPro" id="IPR002110">
    <property type="entry name" value="Ankyrin_rpt"/>
</dbReference>
<dbReference type="GeneID" id="92365928"/>
<keyword evidence="4" id="KW-0812">Transmembrane</keyword>
<feature type="transmembrane region" description="Helical" evidence="4">
    <location>
        <begin position="798"/>
        <end position="819"/>
    </location>
</feature>
<keyword evidence="4" id="KW-0472">Membrane</keyword>
<keyword evidence="1" id="KW-0677">Repeat</keyword>
<dbReference type="SMART" id="SM00248">
    <property type="entry name" value="ANK"/>
    <property type="match status" value="7"/>
</dbReference>
<feature type="transmembrane region" description="Helical" evidence="4">
    <location>
        <begin position="854"/>
        <end position="873"/>
    </location>
</feature>